<evidence type="ECO:0000313" key="4">
    <source>
        <dbReference type="Proteomes" id="UP000245942"/>
    </source>
</evidence>
<evidence type="ECO:0000256" key="2">
    <source>
        <dbReference type="ARBA" id="ARBA00008837"/>
    </source>
</evidence>
<gene>
    <name evidence="3" type="ORF">BCV69DRAFT_112523</name>
</gene>
<organism evidence="3 4">
    <name type="scientific">Pseudomicrostroma glucosiphilum</name>
    <dbReference type="NCBI Taxonomy" id="1684307"/>
    <lineage>
        <taxon>Eukaryota</taxon>
        <taxon>Fungi</taxon>
        <taxon>Dikarya</taxon>
        <taxon>Basidiomycota</taxon>
        <taxon>Ustilaginomycotina</taxon>
        <taxon>Exobasidiomycetes</taxon>
        <taxon>Microstromatales</taxon>
        <taxon>Microstromatales incertae sedis</taxon>
        <taxon>Pseudomicrostroma</taxon>
    </lineage>
</organism>
<dbReference type="AlphaFoldDB" id="A0A316UDE5"/>
<dbReference type="Gene3D" id="3.40.50.300">
    <property type="entry name" value="P-loop containing nucleotide triphosphate hydrolases"/>
    <property type="match status" value="1"/>
</dbReference>
<dbReference type="RefSeq" id="XP_025350386.1">
    <property type="nucleotide sequence ID" value="XM_025489098.1"/>
</dbReference>
<dbReference type="Pfam" id="PF09807">
    <property type="entry name" value="ELP6"/>
    <property type="match status" value="1"/>
</dbReference>
<dbReference type="PANTHER" id="PTHR16184:SF6">
    <property type="entry name" value="ELONGATOR COMPLEX PROTEIN 6"/>
    <property type="match status" value="1"/>
</dbReference>
<evidence type="ECO:0000313" key="3">
    <source>
        <dbReference type="EMBL" id="PWN23226.1"/>
    </source>
</evidence>
<dbReference type="PANTHER" id="PTHR16184">
    <property type="entry name" value="ELONGATOR COMPLEX PROTEIN 6"/>
    <property type="match status" value="1"/>
</dbReference>
<dbReference type="OrthoDB" id="9995306at2759"/>
<comment type="similarity">
    <text evidence="2">Belongs to the ELP6 family.</text>
</comment>
<evidence type="ECO:0000256" key="1">
    <source>
        <dbReference type="ARBA" id="ARBA00005043"/>
    </source>
</evidence>
<dbReference type="GO" id="GO:0002098">
    <property type="term" value="P:tRNA wobble uridine modification"/>
    <property type="evidence" value="ECO:0007669"/>
    <property type="project" value="InterPro"/>
</dbReference>
<proteinExistence type="inferred from homology"/>
<protein>
    <recommendedName>
        <fullName evidence="5">DNA recombination and repair protein Rad51-like C-terminal domain-containing protein</fullName>
    </recommendedName>
</protein>
<evidence type="ECO:0008006" key="5">
    <source>
        <dbReference type="Google" id="ProtNLM"/>
    </source>
</evidence>
<dbReference type="InterPro" id="IPR027417">
    <property type="entry name" value="P-loop_NTPase"/>
</dbReference>
<dbReference type="GeneID" id="37010832"/>
<dbReference type="GO" id="GO:0033588">
    <property type="term" value="C:elongator holoenzyme complex"/>
    <property type="evidence" value="ECO:0007669"/>
    <property type="project" value="InterPro"/>
</dbReference>
<reference evidence="3 4" key="1">
    <citation type="journal article" date="2018" name="Mol. Biol. Evol.">
        <title>Broad Genomic Sampling Reveals a Smut Pathogenic Ancestry of the Fungal Clade Ustilaginomycotina.</title>
        <authorList>
            <person name="Kijpornyongpan T."/>
            <person name="Mondo S.J."/>
            <person name="Barry K."/>
            <person name="Sandor L."/>
            <person name="Lee J."/>
            <person name="Lipzen A."/>
            <person name="Pangilinan J."/>
            <person name="LaButti K."/>
            <person name="Hainaut M."/>
            <person name="Henrissat B."/>
            <person name="Grigoriev I.V."/>
            <person name="Spatafora J.W."/>
            <person name="Aime M.C."/>
        </authorList>
    </citation>
    <scope>NUCLEOTIDE SEQUENCE [LARGE SCALE GENOMIC DNA]</scope>
    <source>
        <strain evidence="3 4">MCA 4718</strain>
    </source>
</reference>
<accession>A0A316UDE5</accession>
<dbReference type="InterPro" id="IPR018627">
    <property type="entry name" value="ELP6"/>
</dbReference>
<dbReference type="EMBL" id="KZ819322">
    <property type="protein sequence ID" value="PWN23226.1"/>
    <property type="molecule type" value="Genomic_DNA"/>
</dbReference>
<dbReference type="Proteomes" id="UP000245942">
    <property type="component" value="Unassembled WGS sequence"/>
</dbReference>
<keyword evidence="4" id="KW-1185">Reference proteome</keyword>
<comment type="pathway">
    <text evidence="1">tRNA modification; 5-methoxycarbonylmethyl-2-thiouridine-tRNA biosynthesis.</text>
</comment>
<dbReference type="UniPathway" id="UPA00988"/>
<name>A0A316UDE5_9BASI</name>
<sequence>MAPTPLTSLLSFPSSSSAPLLPPTGTQVLVTDTLACPAAVLLVHFARSALLESTAAPTPVIWLGCDGQGLPHWSSICRKVGLNLQMMMSKGLFTYIDATEVVCQEDEEFSGDSPLKRLYSTLKQQLERVTQLAPPRVSTVANGAHAASSSPKAVVIVDDISSLAWTLPSLPSMHEVNAAARSAGRWAVALRTLCSNHSASLITLQHSRADSLSTQLFARLFRSSSLWIEVKELSSGRARDCTGEIAVHPLEGAEGDVLTPATGNGKAVLFLIGNDGKTHFWARGTQGTA</sequence>